<organism evidence="2 3">
    <name type="scientific">Mordavella massiliensis</name>
    <dbReference type="NCBI Taxonomy" id="1871024"/>
    <lineage>
        <taxon>Bacteria</taxon>
        <taxon>Bacillati</taxon>
        <taxon>Bacillota</taxon>
        <taxon>Clostridia</taxon>
        <taxon>Eubacteriales</taxon>
        <taxon>Clostridiaceae</taxon>
        <taxon>Mordavella</taxon>
    </lineage>
</organism>
<evidence type="ECO:0000313" key="2">
    <source>
        <dbReference type="EMBL" id="MBM6827099.1"/>
    </source>
</evidence>
<dbReference type="Proteomes" id="UP000713880">
    <property type="component" value="Unassembled WGS sequence"/>
</dbReference>
<protein>
    <submittedName>
        <fullName evidence="2">DUF885 domain-containing protein</fullName>
    </submittedName>
</protein>
<dbReference type="EMBL" id="JACJLV010000024">
    <property type="protein sequence ID" value="MBM6827099.1"/>
    <property type="molecule type" value="Genomic_DNA"/>
</dbReference>
<dbReference type="PANTHER" id="PTHR33361">
    <property type="entry name" value="GLR0591 PROTEIN"/>
    <property type="match status" value="1"/>
</dbReference>
<accession>A0A938X3X5</accession>
<feature type="region of interest" description="Disordered" evidence="1">
    <location>
        <begin position="315"/>
        <end position="334"/>
    </location>
</feature>
<sequence length="580" mass="65747">MSKKRIALIFSSLAGLFLLCACIFWCFFQNEDHRFSTFASSFFRQELSGNTLNLHYTLKDPSAFDMEDLPVSLGTYNSDAQGLCVSLENMLCQMDGFDRSRLSSDNRLTYDILYDSLSASLKTAPFLLYEEPLSPLTGMQSQLPILLSEYPFYDRQDVKDYLTLLTQVPDYFTSILAFEKEKADAGLLLPSFCIDTLAEECRAFRNTGDDCYLYDAFESRLEDLHLSEKEQCSVLEQHRQAMEESVFPAYSMLADGMSALKAKAVNEKGLSGLPKGKEYYQALAAAETGSFRSVSELKELTVRQMNEDLTGIQKLYQDSEKDASPSPSSDRFRSQGYALADSNPASILTTLAGKLKDDFPSPPSVSVTVKYVQESLEEYISPAFYMIPPIDDARENVIYINRGHMPDDLTLFTTLAHEGYPGHLYQTTYYQATDPHPVRSLLNYGGYTEGWATYAEMLSWYYAPIPKKDAALLQKNSSLILGLYALADIGIHYEGWSLPETVVFFQSYGITDVPVIRDIYERIVADPANYLKYYIGYVEFLELKKDAVRSWGKDFSQKRFHREVLETGPASFDLLRDYLL</sequence>
<dbReference type="PANTHER" id="PTHR33361:SF2">
    <property type="entry name" value="DUF885 DOMAIN-CONTAINING PROTEIN"/>
    <property type="match status" value="1"/>
</dbReference>
<proteinExistence type="predicted"/>
<dbReference type="PROSITE" id="PS51257">
    <property type="entry name" value="PROKAR_LIPOPROTEIN"/>
    <property type="match status" value="1"/>
</dbReference>
<gene>
    <name evidence="2" type="ORF">H6A13_08315</name>
</gene>
<evidence type="ECO:0000313" key="3">
    <source>
        <dbReference type="Proteomes" id="UP000713880"/>
    </source>
</evidence>
<comment type="caution">
    <text evidence="2">The sequence shown here is derived from an EMBL/GenBank/DDBJ whole genome shotgun (WGS) entry which is preliminary data.</text>
</comment>
<dbReference type="RefSeq" id="WP_204909139.1">
    <property type="nucleotide sequence ID" value="NZ_JACJLV010000024.1"/>
</dbReference>
<dbReference type="InterPro" id="IPR010281">
    <property type="entry name" value="DUF885"/>
</dbReference>
<dbReference type="AlphaFoldDB" id="A0A938X3X5"/>
<dbReference type="Pfam" id="PF05960">
    <property type="entry name" value="DUF885"/>
    <property type="match status" value="1"/>
</dbReference>
<reference evidence="2" key="1">
    <citation type="submission" date="2020-08" db="EMBL/GenBank/DDBJ databases">
        <authorList>
            <person name="Cejkova D."/>
            <person name="Kubasova T."/>
            <person name="Jahodarova E."/>
            <person name="Rychlik I."/>
        </authorList>
    </citation>
    <scope>NUCLEOTIDE SEQUENCE</scope>
    <source>
        <strain evidence="2">An420c</strain>
    </source>
</reference>
<keyword evidence="3" id="KW-1185">Reference proteome</keyword>
<evidence type="ECO:0000256" key="1">
    <source>
        <dbReference type="SAM" id="MobiDB-lite"/>
    </source>
</evidence>
<name>A0A938X3X5_9CLOT</name>
<reference evidence="2" key="2">
    <citation type="journal article" date="2021" name="Sci. Rep.">
        <title>The distribution of antibiotic resistance genes in chicken gut microbiota commensals.</title>
        <authorList>
            <person name="Juricova H."/>
            <person name="Matiasovicova J."/>
            <person name="Kubasova T."/>
            <person name="Cejkova D."/>
            <person name="Rychlik I."/>
        </authorList>
    </citation>
    <scope>NUCLEOTIDE SEQUENCE</scope>
    <source>
        <strain evidence="2">An420c</strain>
    </source>
</reference>